<dbReference type="Proteomes" id="UP000688137">
    <property type="component" value="Unassembled WGS sequence"/>
</dbReference>
<organism evidence="2 3">
    <name type="scientific">Paramecium primaurelia</name>
    <dbReference type="NCBI Taxonomy" id="5886"/>
    <lineage>
        <taxon>Eukaryota</taxon>
        <taxon>Sar</taxon>
        <taxon>Alveolata</taxon>
        <taxon>Ciliophora</taxon>
        <taxon>Intramacronucleata</taxon>
        <taxon>Oligohymenophorea</taxon>
        <taxon>Peniculida</taxon>
        <taxon>Parameciidae</taxon>
        <taxon>Paramecium</taxon>
    </lineage>
</organism>
<accession>A0A8S1NEK7</accession>
<evidence type="ECO:0000313" key="2">
    <source>
        <dbReference type="EMBL" id="CAD8091088.1"/>
    </source>
</evidence>
<evidence type="ECO:0000256" key="1">
    <source>
        <dbReference type="SAM" id="MobiDB-lite"/>
    </source>
</evidence>
<evidence type="ECO:0000313" key="3">
    <source>
        <dbReference type="Proteomes" id="UP000688137"/>
    </source>
</evidence>
<comment type="caution">
    <text evidence="2">The sequence shown here is derived from an EMBL/GenBank/DDBJ whole genome shotgun (WGS) entry which is preliminary data.</text>
</comment>
<gene>
    <name evidence="2" type="ORF">PPRIM_AZ9-3.1.T0870124</name>
</gene>
<dbReference type="EMBL" id="CAJJDM010000090">
    <property type="protein sequence ID" value="CAD8091088.1"/>
    <property type="molecule type" value="Genomic_DNA"/>
</dbReference>
<keyword evidence="3" id="KW-1185">Reference proteome</keyword>
<protein>
    <submittedName>
        <fullName evidence="2">Uncharacterized protein</fullName>
    </submittedName>
</protein>
<proteinExistence type="predicted"/>
<reference evidence="2" key="1">
    <citation type="submission" date="2021-01" db="EMBL/GenBank/DDBJ databases">
        <authorList>
            <consortium name="Genoscope - CEA"/>
            <person name="William W."/>
        </authorList>
    </citation>
    <scope>NUCLEOTIDE SEQUENCE</scope>
</reference>
<name>A0A8S1NEK7_PARPR</name>
<sequence>MLISQSLHQLNKDKEQRDYNQNLNKRTSQELMKGQTNSKNCQLKPSFFQMSPLTK</sequence>
<feature type="region of interest" description="Disordered" evidence="1">
    <location>
        <begin position="1"/>
        <end position="22"/>
    </location>
</feature>
<dbReference type="AlphaFoldDB" id="A0A8S1NEK7"/>